<dbReference type="InterPro" id="IPR030678">
    <property type="entry name" value="Peptide/Ni-bd"/>
</dbReference>
<feature type="signal peptide" evidence="4">
    <location>
        <begin position="1"/>
        <end position="30"/>
    </location>
</feature>
<evidence type="ECO:0000256" key="4">
    <source>
        <dbReference type="SAM" id="SignalP"/>
    </source>
</evidence>
<accession>A0A0M6XNC9</accession>
<dbReference type="InterPro" id="IPR000914">
    <property type="entry name" value="SBP_5_dom"/>
</dbReference>
<dbReference type="GO" id="GO:0030288">
    <property type="term" value="C:outer membrane-bounded periplasmic space"/>
    <property type="evidence" value="ECO:0007669"/>
    <property type="project" value="TreeGrafter"/>
</dbReference>
<dbReference type="GO" id="GO:0015833">
    <property type="term" value="P:peptide transport"/>
    <property type="evidence" value="ECO:0007669"/>
    <property type="project" value="TreeGrafter"/>
</dbReference>
<dbReference type="GO" id="GO:0043190">
    <property type="term" value="C:ATP-binding cassette (ABC) transporter complex"/>
    <property type="evidence" value="ECO:0007669"/>
    <property type="project" value="InterPro"/>
</dbReference>
<proteinExistence type="inferred from homology"/>
<dbReference type="PANTHER" id="PTHR30290">
    <property type="entry name" value="PERIPLASMIC BINDING COMPONENT OF ABC TRANSPORTER"/>
    <property type="match status" value="1"/>
</dbReference>
<keyword evidence="3 4" id="KW-0732">Signal</keyword>
<dbReference type="InterPro" id="IPR039424">
    <property type="entry name" value="SBP_5"/>
</dbReference>
<keyword evidence="7" id="KW-1185">Reference proteome</keyword>
<evidence type="ECO:0000313" key="6">
    <source>
        <dbReference type="EMBL" id="CTQ32087.1"/>
    </source>
</evidence>
<feature type="chain" id="PRO_5005807042" evidence="4">
    <location>
        <begin position="31"/>
        <end position="609"/>
    </location>
</feature>
<dbReference type="EMBL" id="CXPG01000012">
    <property type="protein sequence ID" value="CTQ32087.1"/>
    <property type="molecule type" value="Genomic_DNA"/>
</dbReference>
<protein>
    <submittedName>
        <fullName evidence="6">Oligopeptide-binding protein AppA</fullName>
    </submittedName>
</protein>
<dbReference type="GO" id="GO:1904680">
    <property type="term" value="F:peptide transmembrane transporter activity"/>
    <property type="evidence" value="ECO:0007669"/>
    <property type="project" value="TreeGrafter"/>
</dbReference>
<evidence type="ECO:0000313" key="7">
    <source>
        <dbReference type="Proteomes" id="UP000048908"/>
    </source>
</evidence>
<evidence type="ECO:0000256" key="3">
    <source>
        <dbReference type="ARBA" id="ARBA00022729"/>
    </source>
</evidence>
<dbReference type="GO" id="GO:0042884">
    <property type="term" value="P:microcin transport"/>
    <property type="evidence" value="ECO:0007669"/>
    <property type="project" value="TreeGrafter"/>
</dbReference>
<dbReference type="CDD" id="cd08497">
    <property type="entry name" value="MbnE-like"/>
    <property type="match status" value="1"/>
</dbReference>
<organism evidence="6 7">
    <name type="scientific">Jannaschia rubra</name>
    <dbReference type="NCBI Taxonomy" id="282197"/>
    <lineage>
        <taxon>Bacteria</taxon>
        <taxon>Pseudomonadati</taxon>
        <taxon>Pseudomonadota</taxon>
        <taxon>Alphaproteobacteria</taxon>
        <taxon>Rhodobacterales</taxon>
        <taxon>Roseobacteraceae</taxon>
        <taxon>Jannaschia</taxon>
    </lineage>
</organism>
<evidence type="ECO:0000259" key="5">
    <source>
        <dbReference type="Pfam" id="PF00496"/>
    </source>
</evidence>
<feature type="domain" description="Solute-binding protein family 5" evidence="5">
    <location>
        <begin position="106"/>
        <end position="513"/>
    </location>
</feature>
<gene>
    <name evidence="6" type="primary">appA_2</name>
    <name evidence="6" type="ORF">JAN5088_00849</name>
</gene>
<dbReference type="Pfam" id="PF00496">
    <property type="entry name" value="SBP_bac_5"/>
    <property type="match status" value="1"/>
</dbReference>
<sequence>MSNRFTQIRHHAVVILAVLATAGIALPVSAATHGIALYGEPALPADYEHLPQANPDAPVGGTFSDGQVGTFDSLNPHILQGNTPWQLRFLAYESLLGRAYDEPFTLYGLLAESVEVSDDNTQITFTLNPEARFSDGTPVTVDDVIWSWNILGQQGANGRYRPAFAKVKDVEPVGERGIRFTIHAPDRELLMTLGLRPIMKAAQYADDEAAFFRSGLSNIPVTSAPYVVTDVDPGRSVVLERDPDYWGADLPFRRGTNVIDTIRMEFFGDATAHFEAFKAGELSSMRETNATAWARDYDFPAVRSGEVVLSEIPHQRPTGMTGLVMNTRRPFFDDWRVREALIQAFNFEYVNNVVNAGAQPRITSYYANSPLAMDHGPAEGRVAELLEPLSADLLPGTLEGYSLPESDGKLSNRRGLRTAAKLLAEAGYTVENGVLMGDTGPVTFEILMQTGSSEVQTIVDIYVEALKRLGIDARAVAIDSAQYTERMNSYDFDMTWFTRGLSLSPGNEQLAYWGPDGVDQPGSRNWMGADDPAIGAMIDAMLSAESQEDYTAAVKALDRVLTAGRYVIPVWHNPVSWIAHRADLKYPADRLPIYGDFIGFQPDVWWIED</sequence>
<evidence type="ECO:0000256" key="1">
    <source>
        <dbReference type="ARBA" id="ARBA00004418"/>
    </source>
</evidence>
<dbReference type="SUPFAM" id="SSF53850">
    <property type="entry name" value="Periplasmic binding protein-like II"/>
    <property type="match status" value="1"/>
</dbReference>
<evidence type="ECO:0000256" key="2">
    <source>
        <dbReference type="ARBA" id="ARBA00005695"/>
    </source>
</evidence>
<name>A0A0M6XNC9_9RHOB</name>
<comment type="similarity">
    <text evidence="2">Belongs to the bacterial solute-binding protein 5 family.</text>
</comment>
<dbReference type="STRING" id="282197.SAMN04488517_104145"/>
<dbReference type="Gene3D" id="3.10.105.10">
    <property type="entry name" value="Dipeptide-binding Protein, Domain 3"/>
    <property type="match status" value="1"/>
</dbReference>
<dbReference type="PANTHER" id="PTHR30290:SF64">
    <property type="entry name" value="ABC TRANSPORTER PERIPLASMIC BINDING PROTEIN"/>
    <property type="match status" value="1"/>
</dbReference>
<dbReference type="AlphaFoldDB" id="A0A0M6XNC9"/>
<dbReference type="Gene3D" id="3.40.190.10">
    <property type="entry name" value="Periplasmic binding protein-like II"/>
    <property type="match status" value="1"/>
</dbReference>
<dbReference type="PIRSF" id="PIRSF002741">
    <property type="entry name" value="MppA"/>
    <property type="match status" value="1"/>
</dbReference>
<reference evidence="6 7" key="1">
    <citation type="submission" date="2015-07" db="EMBL/GenBank/DDBJ databases">
        <authorList>
            <person name="Noorani M."/>
        </authorList>
    </citation>
    <scope>NUCLEOTIDE SEQUENCE [LARGE SCALE GENOMIC DNA]</scope>
    <source>
        <strain evidence="6 7">CECT 5088</strain>
    </source>
</reference>
<dbReference type="Proteomes" id="UP000048908">
    <property type="component" value="Unassembled WGS sequence"/>
</dbReference>
<comment type="subcellular location">
    <subcellularLocation>
        <location evidence="1">Periplasm</location>
    </subcellularLocation>
</comment>